<protein>
    <recommendedName>
        <fullName evidence="9">Ascorbate-specific PTS system EIIA component</fullName>
    </recommendedName>
    <alternativeName>
        <fullName evidence="10">Ascorbate-specific phosphotransferase enzyme IIA component</fullName>
    </alternativeName>
</protein>
<comment type="function">
    <text evidence="8">The phosphoenolpyruvate-dependent sugar phosphotransferase system (sugar PTS), a major carbohydrate active transport system, catalyzes the phosphorylation of incoming sugar substrates concomitantly with their translocation across the cell membrane. The enzyme II UlaABC PTS system is involved in ascorbate transport.</text>
</comment>
<evidence type="ECO:0000256" key="7">
    <source>
        <dbReference type="ARBA" id="ARBA00022777"/>
    </source>
</evidence>
<dbReference type="PANTHER" id="PTHR36203:SF1">
    <property type="entry name" value="ASCORBATE-SPECIFIC PTS SYSTEM EIIA COMPONENT"/>
    <property type="match status" value="1"/>
</dbReference>
<dbReference type="GO" id="GO:0005737">
    <property type="term" value="C:cytoplasm"/>
    <property type="evidence" value="ECO:0007669"/>
    <property type="project" value="UniProtKB-SubCell"/>
</dbReference>
<reference evidence="12 13" key="2">
    <citation type="submission" date="2014-05" db="EMBL/GenBank/DDBJ databases">
        <title>Genome sequence of Streptococcus gallolyticus.</title>
        <authorList>
            <person name="Del Campo R."/>
        </authorList>
    </citation>
    <scope>NUCLEOTIDE SEQUENCE [LARGE SCALE GENOMIC DNA]</scope>
    <source>
        <strain evidence="12 13">LMG17956</strain>
    </source>
</reference>
<evidence type="ECO:0000256" key="2">
    <source>
        <dbReference type="ARBA" id="ARBA00022448"/>
    </source>
</evidence>
<evidence type="ECO:0000313" key="12">
    <source>
        <dbReference type="EMBL" id="CDO18466.1"/>
    </source>
</evidence>
<evidence type="ECO:0000259" key="11">
    <source>
        <dbReference type="PROSITE" id="PS51094"/>
    </source>
</evidence>
<evidence type="ECO:0000256" key="6">
    <source>
        <dbReference type="ARBA" id="ARBA00022683"/>
    </source>
</evidence>
<feature type="domain" description="PTS EIIA type-2" evidence="11">
    <location>
        <begin position="27"/>
        <end position="169"/>
    </location>
</feature>
<evidence type="ECO:0000256" key="8">
    <source>
        <dbReference type="ARBA" id="ARBA00037387"/>
    </source>
</evidence>
<dbReference type="Pfam" id="PF00359">
    <property type="entry name" value="PTS_EIIA_2"/>
    <property type="match status" value="1"/>
</dbReference>
<dbReference type="InterPro" id="IPR016152">
    <property type="entry name" value="PTrfase/Anion_transptr"/>
</dbReference>
<evidence type="ECO:0000313" key="13">
    <source>
        <dbReference type="Proteomes" id="UP000027584"/>
    </source>
</evidence>
<dbReference type="Gene3D" id="3.40.930.10">
    <property type="entry name" value="Mannitol-specific EII, Chain A"/>
    <property type="match status" value="1"/>
</dbReference>
<dbReference type="PANTHER" id="PTHR36203">
    <property type="entry name" value="ASCORBATE-SPECIFIC PTS SYSTEM EIIA COMPONENT"/>
    <property type="match status" value="1"/>
</dbReference>
<keyword evidence="6" id="KW-0598">Phosphotransferase system</keyword>
<dbReference type="Proteomes" id="UP000027584">
    <property type="component" value="Unassembled WGS sequence"/>
</dbReference>
<keyword evidence="3" id="KW-0963">Cytoplasm</keyword>
<evidence type="ECO:0000256" key="4">
    <source>
        <dbReference type="ARBA" id="ARBA00022553"/>
    </source>
</evidence>
<keyword evidence="2" id="KW-0813">Transport</keyword>
<keyword evidence="5" id="KW-0808">Transferase</keyword>
<dbReference type="InterPro" id="IPR051351">
    <property type="entry name" value="Ascorbate-PTS_EIIA_comp"/>
</dbReference>
<sequence length="182" mass="20214">MGVFRQMKTPTIFDKYERKQFMNLKQALIDNDSIRLGVTASDWKEAVKLAVEPLVESGAVKAEYYDAIIASTAQYGPYYILMPGMAMPHARPEAGVQRDAFSLITLTHPVKFQDGKEVSVLLALAATSSKIHTSVAIPQIIALFELENSVERLQSCQTKEEVLAMIDESKDSPYLEGLDLES</sequence>
<keyword evidence="7" id="KW-0418">Kinase</keyword>
<evidence type="ECO:0000256" key="1">
    <source>
        <dbReference type="ARBA" id="ARBA00004496"/>
    </source>
</evidence>
<evidence type="ECO:0000256" key="3">
    <source>
        <dbReference type="ARBA" id="ARBA00022490"/>
    </source>
</evidence>
<dbReference type="CDD" id="cd00211">
    <property type="entry name" value="PTS_IIA_fru"/>
    <property type="match status" value="1"/>
</dbReference>
<dbReference type="PROSITE" id="PS51094">
    <property type="entry name" value="PTS_EIIA_TYPE_2"/>
    <property type="match status" value="1"/>
</dbReference>
<comment type="subcellular location">
    <subcellularLocation>
        <location evidence="1">Cytoplasm</location>
    </subcellularLocation>
</comment>
<dbReference type="SUPFAM" id="SSF55804">
    <property type="entry name" value="Phoshotransferase/anion transport protein"/>
    <property type="match status" value="1"/>
</dbReference>
<organism evidence="12 13">
    <name type="scientific">Streptococcus gallolyticus</name>
    <dbReference type="NCBI Taxonomy" id="315405"/>
    <lineage>
        <taxon>Bacteria</taxon>
        <taxon>Bacillati</taxon>
        <taxon>Bacillota</taxon>
        <taxon>Bacilli</taxon>
        <taxon>Lactobacillales</taxon>
        <taxon>Streptococcaceae</taxon>
        <taxon>Streptococcus</taxon>
    </lineage>
</organism>
<evidence type="ECO:0000256" key="9">
    <source>
        <dbReference type="ARBA" id="ARBA00041175"/>
    </source>
</evidence>
<dbReference type="EMBL" id="CCBC010000187">
    <property type="protein sequence ID" value="CDO18466.1"/>
    <property type="molecule type" value="Genomic_DNA"/>
</dbReference>
<keyword evidence="12" id="KW-0670">Pyruvate</keyword>
<evidence type="ECO:0000256" key="10">
    <source>
        <dbReference type="ARBA" id="ARBA00042072"/>
    </source>
</evidence>
<proteinExistence type="predicted"/>
<keyword evidence="4" id="KW-0597">Phosphoprotein</keyword>
<accession>A0A060RIA5</accession>
<dbReference type="InterPro" id="IPR002178">
    <property type="entry name" value="PTS_EIIA_type-2_dom"/>
</dbReference>
<dbReference type="GO" id="GO:0009401">
    <property type="term" value="P:phosphoenolpyruvate-dependent sugar phosphotransferase system"/>
    <property type="evidence" value="ECO:0007669"/>
    <property type="project" value="UniProtKB-KW"/>
</dbReference>
<gene>
    <name evidence="12" type="ORF">BN963_SGAL_01664</name>
</gene>
<name>A0A060RIA5_9STRE</name>
<comment type="caution">
    <text evidence="12">The sequence shown here is derived from an EMBL/GenBank/DDBJ whole genome shotgun (WGS) entry which is preliminary data.</text>
</comment>
<dbReference type="AlphaFoldDB" id="A0A060RIA5"/>
<reference evidence="12 13" key="1">
    <citation type="submission" date="2014-02" db="EMBL/GenBank/DDBJ databases">
        <authorList>
            <person name="Manrique M."/>
        </authorList>
    </citation>
    <scope>NUCLEOTIDE SEQUENCE [LARGE SCALE GENOMIC DNA]</scope>
    <source>
        <strain evidence="12 13">LMG17956</strain>
    </source>
</reference>
<dbReference type="GO" id="GO:0016301">
    <property type="term" value="F:kinase activity"/>
    <property type="evidence" value="ECO:0007669"/>
    <property type="project" value="UniProtKB-KW"/>
</dbReference>
<evidence type="ECO:0000256" key="5">
    <source>
        <dbReference type="ARBA" id="ARBA00022679"/>
    </source>
</evidence>